<dbReference type="EMBL" id="NEDP02000942">
    <property type="protein sequence ID" value="OWF54636.1"/>
    <property type="molecule type" value="Genomic_DNA"/>
</dbReference>
<gene>
    <name evidence="36" type="ORF">KP79_PYT04363</name>
</gene>
<keyword evidence="15 33" id="KW-0503">Monooxygenase</keyword>
<protein>
    <recommendedName>
        <fullName evidence="34">Flavin-containing monooxygenase</fullName>
        <ecNumber evidence="34">1.-.-.-</ecNumber>
    </recommendedName>
</protein>
<evidence type="ECO:0000256" key="15">
    <source>
        <dbReference type="ARBA" id="ARBA00023033"/>
    </source>
</evidence>
<name>A0A210R0T5_MIZYE</name>
<dbReference type="InterPro" id="IPR002257">
    <property type="entry name" value="Flavin_mOase_5"/>
</dbReference>
<keyword evidence="6" id="KW-0597">Phosphoprotein</keyword>
<evidence type="ECO:0000256" key="7">
    <source>
        <dbReference type="ARBA" id="ARBA00022630"/>
    </source>
</evidence>
<comment type="subcellular location">
    <subcellularLocation>
        <location evidence="2">Endoplasmic reticulum membrane</location>
        <topology evidence="2">Single-pass membrane protein</topology>
    </subcellularLocation>
    <subcellularLocation>
        <location evidence="3">Microsome membrane</location>
    </subcellularLocation>
</comment>
<evidence type="ECO:0000256" key="20">
    <source>
        <dbReference type="ARBA" id="ARBA00047338"/>
    </source>
</evidence>
<evidence type="ECO:0000256" key="13">
    <source>
        <dbReference type="ARBA" id="ARBA00022989"/>
    </source>
</evidence>
<evidence type="ECO:0000256" key="33">
    <source>
        <dbReference type="PIRNR" id="PIRNR000332"/>
    </source>
</evidence>
<evidence type="ECO:0000256" key="14">
    <source>
        <dbReference type="ARBA" id="ARBA00023002"/>
    </source>
</evidence>
<evidence type="ECO:0000256" key="27">
    <source>
        <dbReference type="ARBA" id="ARBA00048088"/>
    </source>
</evidence>
<evidence type="ECO:0000256" key="24">
    <source>
        <dbReference type="ARBA" id="ARBA00047864"/>
    </source>
</evidence>
<dbReference type="GO" id="GO:0034899">
    <property type="term" value="F:trimethylamine monooxygenase activity"/>
    <property type="evidence" value="ECO:0007669"/>
    <property type="project" value="UniProtKB-EC"/>
</dbReference>
<evidence type="ECO:0000256" key="23">
    <source>
        <dbReference type="ARBA" id="ARBA00047855"/>
    </source>
</evidence>
<dbReference type="Proteomes" id="UP000242188">
    <property type="component" value="Unassembled WGS sequence"/>
</dbReference>
<dbReference type="InterPro" id="IPR050346">
    <property type="entry name" value="FMO-like"/>
</dbReference>
<organism evidence="36 37">
    <name type="scientific">Mizuhopecten yessoensis</name>
    <name type="common">Japanese scallop</name>
    <name type="synonym">Patinopecten yessoensis</name>
    <dbReference type="NCBI Taxonomy" id="6573"/>
    <lineage>
        <taxon>Eukaryota</taxon>
        <taxon>Metazoa</taxon>
        <taxon>Spiralia</taxon>
        <taxon>Lophotrochozoa</taxon>
        <taxon>Mollusca</taxon>
        <taxon>Bivalvia</taxon>
        <taxon>Autobranchia</taxon>
        <taxon>Pteriomorphia</taxon>
        <taxon>Pectinida</taxon>
        <taxon>Pectinoidea</taxon>
        <taxon>Pectinidae</taxon>
        <taxon>Mizuhopecten</taxon>
    </lineage>
</organism>
<comment type="function">
    <text evidence="19">Broad spectrum monooxygenase that catalyzes the oxygenation of a wide variety of nitrogen- and sulfur-containing compounds including xenobiotics. Catalyzes the S-oxygenation of hypotaurine to produce taurine, an organic osmolyte involved in cell volume regulation as well as a variety of cytoprotective and developmental processes. In vitro, catalyzes the N-oxygenation of trimethylamine (TMA) to produce trimethylamine N-oxide (TMAO) and could therefore participate to the detoxification of this compound that is generated by the action of gut microbiota from dietary precursors such as choline, choline containing compounds, betaine or L-carnitine.</text>
</comment>
<comment type="catalytic activity">
    <reaction evidence="31">
        <text>N,N-dimethylaniline + NADPH + O2 + H(+) = N,N-dimethylaniline N-oxide + NADP(+) + H2O</text>
        <dbReference type="Rhea" id="RHEA:24468"/>
        <dbReference type="ChEBI" id="CHEBI:15377"/>
        <dbReference type="ChEBI" id="CHEBI:15378"/>
        <dbReference type="ChEBI" id="CHEBI:15379"/>
        <dbReference type="ChEBI" id="CHEBI:16269"/>
        <dbReference type="ChEBI" id="CHEBI:17735"/>
        <dbReference type="ChEBI" id="CHEBI:57783"/>
        <dbReference type="ChEBI" id="CHEBI:58349"/>
        <dbReference type="EC" id="1.14.13.8"/>
    </reaction>
    <physiologicalReaction direction="left-to-right" evidence="31">
        <dbReference type="Rhea" id="RHEA:24469"/>
    </physiologicalReaction>
</comment>
<dbReference type="PRINTS" id="PR01125">
    <property type="entry name" value="FMOXYGENASE5"/>
</dbReference>
<evidence type="ECO:0000256" key="6">
    <source>
        <dbReference type="ARBA" id="ARBA00022553"/>
    </source>
</evidence>
<evidence type="ECO:0000256" key="19">
    <source>
        <dbReference type="ARBA" id="ARBA00045957"/>
    </source>
</evidence>
<evidence type="ECO:0000256" key="28">
    <source>
        <dbReference type="ARBA" id="ARBA00048459"/>
    </source>
</evidence>
<dbReference type="PIRSF" id="PIRSF000332">
    <property type="entry name" value="FMO"/>
    <property type="match status" value="1"/>
</dbReference>
<accession>A0A210R0T5</accession>
<keyword evidence="9 33" id="KW-0256">Endoplasmic reticulum</keyword>
<evidence type="ECO:0000256" key="16">
    <source>
        <dbReference type="ARBA" id="ARBA00023098"/>
    </source>
</evidence>
<comment type="caution">
    <text evidence="36">The sequence shown here is derived from an EMBL/GenBank/DDBJ whole genome shotgun (WGS) entry which is preliminary data.</text>
</comment>
<dbReference type="PRINTS" id="PR00370">
    <property type="entry name" value="FMOXYGENASE"/>
</dbReference>
<evidence type="ECO:0000313" key="37">
    <source>
        <dbReference type="Proteomes" id="UP000242188"/>
    </source>
</evidence>
<keyword evidence="7 33" id="KW-0285">Flavoprotein</keyword>
<keyword evidence="14 33" id="KW-0560">Oxidoreductase</keyword>
<evidence type="ECO:0000256" key="17">
    <source>
        <dbReference type="ARBA" id="ARBA00023136"/>
    </source>
</evidence>
<keyword evidence="11" id="KW-0492">Microsome</keyword>
<sequence>MRTVAVIGAGASGITAIKCSLDEGLEPTCFERTDDIGGLWNYTESARYGQACVMKSTVINTSKEMMCYSDFPIPKDYPMFLHNTHVKRYFDTYVDNFNLKKYIRFQTEVLMVKPTSDFYKTGQWTIKVKDAKTGKEEESVFDAVLVCTGHHAYENKPDFPGLKEFQGNVIHSHIYKSTQGYEGKSVVVVGIGNSGGDAAAELSRVASQVYLSTRRGSWVFSRMGGSGLPLDMIVVQRWLDVVINVFPAKFIAWLLKSSLNKRFNHKSYALEPKHSPMSQHPTANDDLPNRISCGSIVIKPNIKRFTRTGVIFDDDTQVDNLDHVILATGYVFGFPFLDKSVLDVKDNQIKMYKYMFPPDQVRNTLAVIGCFQPIGALMPISEMQCRLATRVFKGDVTLPPKEEMWEEIQQKRDMMASRYVKSARHTIQVDFINYMDQLATVNGNRPNFLKLMLTDPVLAYKCYFGPCSPYQYRLQGSQTWSGARKAIVAQWDNTISALQTRPLGLKQDGSGAMVYILIIAVFIIAYLFRFFFL</sequence>
<proteinExistence type="inferred from homology"/>
<dbReference type="AlphaFoldDB" id="A0A210R0T5"/>
<evidence type="ECO:0000313" key="36">
    <source>
        <dbReference type="EMBL" id="OWF54636.1"/>
    </source>
</evidence>
<keyword evidence="10 33" id="KW-0274">FAD</keyword>
<evidence type="ECO:0000256" key="35">
    <source>
        <dbReference type="SAM" id="Phobius"/>
    </source>
</evidence>
<evidence type="ECO:0000256" key="30">
    <source>
        <dbReference type="ARBA" id="ARBA00048990"/>
    </source>
</evidence>
<evidence type="ECO:0000256" key="5">
    <source>
        <dbReference type="ARBA" id="ARBA00022481"/>
    </source>
</evidence>
<evidence type="ECO:0000256" key="10">
    <source>
        <dbReference type="ARBA" id="ARBA00022827"/>
    </source>
</evidence>
<comment type="catalytic activity">
    <reaction evidence="22">
        <text>heptan-2-one + NADPH + O2 + H(+) = pentyl acetate + NADP(+) + H2O</text>
        <dbReference type="Rhea" id="RHEA:54836"/>
        <dbReference type="ChEBI" id="CHEBI:5672"/>
        <dbReference type="ChEBI" id="CHEBI:15377"/>
        <dbReference type="ChEBI" id="CHEBI:15378"/>
        <dbReference type="ChEBI" id="CHEBI:15379"/>
        <dbReference type="ChEBI" id="CHEBI:57783"/>
        <dbReference type="ChEBI" id="CHEBI:58349"/>
        <dbReference type="ChEBI" id="CHEBI:87362"/>
    </reaction>
    <physiologicalReaction direction="left-to-right" evidence="22">
        <dbReference type="Rhea" id="RHEA:54837"/>
    </physiologicalReaction>
</comment>
<comment type="catalytic activity">
    <reaction evidence="27">
        <text>trimethylamine + NADPH + O2 = trimethylamine N-oxide + NADP(+) + H2O</text>
        <dbReference type="Rhea" id="RHEA:31979"/>
        <dbReference type="ChEBI" id="CHEBI:15377"/>
        <dbReference type="ChEBI" id="CHEBI:15379"/>
        <dbReference type="ChEBI" id="CHEBI:15724"/>
        <dbReference type="ChEBI" id="CHEBI:57783"/>
        <dbReference type="ChEBI" id="CHEBI:58349"/>
        <dbReference type="ChEBI" id="CHEBI:58389"/>
        <dbReference type="EC" id="1.14.13.148"/>
    </reaction>
    <physiologicalReaction direction="left-to-right" evidence="27">
        <dbReference type="Rhea" id="RHEA:31980"/>
    </physiologicalReaction>
</comment>
<comment type="similarity">
    <text evidence="4 33 34">Belongs to the FMO family.</text>
</comment>
<dbReference type="InterPro" id="IPR020946">
    <property type="entry name" value="Flavin_mOase-like"/>
</dbReference>
<dbReference type="OrthoDB" id="66881at2759"/>
<dbReference type="GO" id="GO:0016174">
    <property type="term" value="F:NAD(P)H oxidase H2O2-forming activity"/>
    <property type="evidence" value="ECO:0007669"/>
    <property type="project" value="UniProtKB-EC"/>
</dbReference>
<comment type="catalytic activity">
    <reaction evidence="32">
        <text>octan-3-one + NADPH + O2 + H(+) = pentyl propanoate + NADP(+) + H2O</text>
        <dbReference type="Rhea" id="RHEA:54840"/>
        <dbReference type="ChEBI" id="CHEBI:15377"/>
        <dbReference type="ChEBI" id="CHEBI:15378"/>
        <dbReference type="ChEBI" id="CHEBI:15379"/>
        <dbReference type="ChEBI" id="CHEBI:57783"/>
        <dbReference type="ChEBI" id="CHEBI:58349"/>
        <dbReference type="ChEBI" id="CHEBI:80946"/>
        <dbReference type="ChEBI" id="CHEBI:87373"/>
    </reaction>
    <physiologicalReaction direction="left-to-right" evidence="32">
        <dbReference type="Rhea" id="RHEA:54841"/>
    </physiologicalReaction>
</comment>
<keyword evidence="37" id="KW-1185">Reference proteome</keyword>
<dbReference type="GO" id="GO:0004499">
    <property type="term" value="F:N,N-dimethylaniline monooxygenase activity"/>
    <property type="evidence" value="ECO:0007669"/>
    <property type="project" value="UniProtKB-UniRule"/>
</dbReference>
<evidence type="ECO:0000256" key="11">
    <source>
        <dbReference type="ARBA" id="ARBA00022848"/>
    </source>
</evidence>
<dbReference type="GO" id="GO:0005789">
    <property type="term" value="C:endoplasmic reticulum membrane"/>
    <property type="evidence" value="ECO:0007669"/>
    <property type="project" value="UniProtKB-SubCell"/>
</dbReference>
<dbReference type="GO" id="GO:0047822">
    <property type="term" value="F:hypotaurine monooxygenase activity"/>
    <property type="evidence" value="ECO:0007669"/>
    <property type="project" value="RHEA"/>
</dbReference>
<comment type="catalytic activity">
    <reaction evidence="21">
        <text>hexan-3-one + NADPH + O2 + H(+) = propyl propanoate + NADP(+) + H2O</text>
        <dbReference type="Rhea" id="RHEA:54848"/>
        <dbReference type="ChEBI" id="CHEBI:15377"/>
        <dbReference type="ChEBI" id="CHEBI:15378"/>
        <dbReference type="ChEBI" id="CHEBI:15379"/>
        <dbReference type="ChEBI" id="CHEBI:57783"/>
        <dbReference type="ChEBI" id="CHEBI:58349"/>
        <dbReference type="ChEBI" id="CHEBI:89828"/>
        <dbReference type="ChEBI" id="CHEBI:89891"/>
    </reaction>
    <physiologicalReaction direction="left-to-right" evidence="21">
        <dbReference type="Rhea" id="RHEA:54849"/>
    </physiologicalReaction>
</comment>
<comment type="catalytic activity">
    <reaction evidence="30">
        <text>heptan-4-one + NADPH + O2 + H(+) = propyl butanoate + NADP(+) + H2O</text>
        <dbReference type="Rhea" id="RHEA:54852"/>
        <dbReference type="ChEBI" id="CHEBI:15377"/>
        <dbReference type="ChEBI" id="CHEBI:15378"/>
        <dbReference type="ChEBI" id="CHEBI:15379"/>
        <dbReference type="ChEBI" id="CHEBI:57783"/>
        <dbReference type="ChEBI" id="CHEBI:58349"/>
        <dbReference type="ChEBI" id="CHEBI:89484"/>
        <dbReference type="ChEBI" id="CHEBI:89719"/>
    </reaction>
    <physiologicalReaction direction="left-to-right" evidence="30">
        <dbReference type="Rhea" id="RHEA:54853"/>
    </physiologicalReaction>
</comment>
<evidence type="ECO:0000256" key="26">
    <source>
        <dbReference type="ARBA" id="ARBA00048041"/>
    </source>
</evidence>
<comment type="catalytic activity">
    <reaction evidence="28">
        <text>octan-3-one + NADPH + O2 + H(+) = ethyl hexanoate + NADP(+) + H2O</text>
        <dbReference type="Rhea" id="RHEA:54856"/>
        <dbReference type="ChEBI" id="CHEBI:15377"/>
        <dbReference type="ChEBI" id="CHEBI:15378"/>
        <dbReference type="ChEBI" id="CHEBI:15379"/>
        <dbReference type="ChEBI" id="CHEBI:57783"/>
        <dbReference type="ChEBI" id="CHEBI:58349"/>
        <dbReference type="ChEBI" id="CHEBI:80946"/>
        <dbReference type="ChEBI" id="CHEBI:86055"/>
    </reaction>
    <physiologicalReaction direction="left-to-right" evidence="28">
        <dbReference type="Rhea" id="RHEA:54857"/>
    </physiologicalReaction>
</comment>
<evidence type="ECO:0000256" key="3">
    <source>
        <dbReference type="ARBA" id="ARBA00004524"/>
    </source>
</evidence>
<dbReference type="EC" id="1.-.-.-" evidence="34"/>
<comment type="cofactor">
    <cofactor evidence="1 33 34">
        <name>FAD</name>
        <dbReference type="ChEBI" id="CHEBI:57692"/>
    </cofactor>
</comment>
<evidence type="ECO:0000256" key="22">
    <source>
        <dbReference type="ARBA" id="ARBA00047574"/>
    </source>
</evidence>
<comment type="catalytic activity">
    <reaction evidence="20">
        <text>hypotaurine + NADH + O2 + H(+) = taurine + NAD(+) + H2O</text>
        <dbReference type="Rhea" id="RHEA:74111"/>
        <dbReference type="ChEBI" id="CHEBI:15377"/>
        <dbReference type="ChEBI" id="CHEBI:15378"/>
        <dbReference type="ChEBI" id="CHEBI:15379"/>
        <dbReference type="ChEBI" id="CHEBI:57540"/>
        <dbReference type="ChEBI" id="CHEBI:57853"/>
        <dbReference type="ChEBI" id="CHEBI:57945"/>
        <dbReference type="ChEBI" id="CHEBI:507393"/>
        <dbReference type="EC" id="1.14.13.8"/>
    </reaction>
    <physiologicalReaction direction="left-to-right" evidence="20">
        <dbReference type="Rhea" id="RHEA:74112"/>
    </physiologicalReaction>
</comment>
<evidence type="ECO:0000256" key="29">
    <source>
        <dbReference type="ARBA" id="ARBA00048989"/>
    </source>
</evidence>
<keyword evidence="17 33" id="KW-0472">Membrane</keyword>
<evidence type="ECO:0000256" key="1">
    <source>
        <dbReference type="ARBA" id="ARBA00001974"/>
    </source>
</evidence>
<evidence type="ECO:0000256" key="12">
    <source>
        <dbReference type="ARBA" id="ARBA00022857"/>
    </source>
</evidence>
<dbReference type="Gene3D" id="3.50.50.60">
    <property type="entry name" value="FAD/NAD(P)-binding domain"/>
    <property type="match status" value="2"/>
</dbReference>
<dbReference type="FunFam" id="3.50.50.60:FF:000159">
    <property type="entry name" value="Dimethylaniline monooxygenase [N-oxide-forming]"/>
    <property type="match status" value="1"/>
</dbReference>
<dbReference type="SUPFAM" id="SSF51905">
    <property type="entry name" value="FAD/NAD(P)-binding domain"/>
    <property type="match status" value="2"/>
</dbReference>
<comment type="catalytic activity">
    <reaction evidence="24">
        <text>NADPH + O2 + H(+) = H2O2 + NADP(+)</text>
        <dbReference type="Rhea" id="RHEA:11260"/>
        <dbReference type="ChEBI" id="CHEBI:15378"/>
        <dbReference type="ChEBI" id="CHEBI:15379"/>
        <dbReference type="ChEBI" id="CHEBI:16240"/>
        <dbReference type="ChEBI" id="CHEBI:57783"/>
        <dbReference type="ChEBI" id="CHEBI:58349"/>
        <dbReference type="EC" id="1.6.3.1"/>
    </reaction>
    <physiologicalReaction direction="left-to-right" evidence="24">
        <dbReference type="Rhea" id="RHEA:11261"/>
    </physiologicalReaction>
</comment>
<comment type="catalytic activity">
    <reaction evidence="25">
        <text>hexan-3-one + NADPH + O2 + H(+) = ethyl butanoate + NADP(+) + H2O</text>
        <dbReference type="Rhea" id="RHEA:54844"/>
        <dbReference type="ChEBI" id="CHEBI:15377"/>
        <dbReference type="ChEBI" id="CHEBI:15378"/>
        <dbReference type="ChEBI" id="CHEBI:15379"/>
        <dbReference type="ChEBI" id="CHEBI:57783"/>
        <dbReference type="ChEBI" id="CHEBI:58349"/>
        <dbReference type="ChEBI" id="CHEBI:88764"/>
        <dbReference type="ChEBI" id="CHEBI:89891"/>
    </reaction>
    <physiologicalReaction direction="left-to-right" evidence="25">
        <dbReference type="Rhea" id="RHEA:54845"/>
    </physiologicalReaction>
</comment>
<evidence type="ECO:0000256" key="9">
    <source>
        <dbReference type="ARBA" id="ARBA00022824"/>
    </source>
</evidence>
<evidence type="ECO:0000256" key="2">
    <source>
        <dbReference type="ARBA" id="ARBA00004389"/>
    </source>
</evidence>
<evidence type="ECO:0000256" key="8">
    <source>
        <dbReference type="ARBA" id="ARBA00022692"/>
    </source>
</evidence>
<keyword evidence="8 35" id="KW-0812">Transmembrane</keyword>
<comment type="catalytic activity">
    <reaction evidence="29">
        <text>(2E)-geranial + NADPH + O2 + H(+) = (1E)-2,6-dimethylhepta-1,5-dien-1-yl formate + NADP(+) + H2O</text>
        <dbReference type="Rhea" id="RHEA:54860"/>
        <dbReference type="ChEBI" id="CHEBI:15377"/>
        <dbReference type="ChEBI" id="CHEBI:15378"/>
        <dbReference type="ChEBI" id="CHEBI:15379"/>
        <dbReference type="ChEBI" id="CHEBI:16980"/>
        <dbReference type="ChEBI" id="CHEBI:57783"/>
        <dbReference type="ChEBI" id="CHEBI:58349"/>
        <dbReference type="ChEBI" id="CHEBI:138375"/>
    </reaction>
    <physiologicalReaction direction="left-to-right" evidence="29">
        <dbReference type="Rhea" id="RHEA:54861"/>
    </physiologicalReaction>
</comment>
<evidence type="ECO:0000256" key="31">
    <source>
        <dbReference type="ARBA" id="ARBA00049443"/>
    </source>
</evidence>
<evidence type="ECO:0000256" key="25">
    <source>
        <dbReference type="ARBA" id="ARBA00047977"/>
    </source>
</evidence>
<evidence type="ECO:0000256" key="21">
    <source>
        <dbReference type="ARBA" id="ARBA00047426"/>
    </source>
</evidence>
<reference evidence="36 37" key="1">
    <citation type="journal article" date="2017" name="Nat. Ecol. Evol.">
        <title>Scallop genome provides insights into evolution of bilaterian karyotype and development.</title>
        <authorList>
            <person name="Wang S."/>
            <person name="Zhang J."/>
            <person name="Jiao W."/>
            <person name="Li J."/>
            <person name="Xun X."/>
            <person name="Sun Y."/>
            <person name="Guo X."/>
            <person name="Huan P."/>
            <person name="Dong B."/>
            <person name="Zhang L."/>
            <person name="Hu X."/>
            <person name="Sun X."/>
            <person name="Wang J."/>
            <person name="Zhao C."/>
            <person name="Wang Y."/>
            <person name="Wang D."/>
            <person name="Huang X."/>
            <person name="Wang R."/>
            <person name="Lv J."/>
            <person name="Li Y."/>
            <person name="Zhang Z."/>
            <person name="Liu B."/>
            <person name="Lu W."/>
            <person name="Hui Y."/>
            <person name="Liang J."/>
            <person name="Zhou Z."/>
            <person name="Hou R."/>
            <person name="Li X."/>
            <person name="Liu Y."/>
            <person name="Li H."/>
            <person name="Ning X."/>
            <person name="Lin Y."/>
            <person name="Zhao L."/>
            <person name="Xing Q."/>
            <person name="Dou J."/>
            <person name="Li Y."/>
            <person name="Mao J."/>
            <person name="Guo H."/>
            <person name="Dou H."/>
            <person name="Li T."/>
            <person name="Mu C."/>
            <person name="Jiang W."/>
            <person name="Fu Q."/>
            <person name="Fu X."/>
            <person name="Miao Y."/>
            <person name="Liu J."/>
            <person name="Yu Q."/>
            <person name="Li R."/>
            <person name="Liao H."/>
            <person name="Li X."/>
            <person name="Kong Y."/>
            <person name="Jiang Z."/>
            <person name="Chourrout D."/>
            <person name="Li R."/>
            <person name="Bao Z."/>
        </authorList>
    </citation>
    <scope>NUCLEOTIDE SEQUENCE [LARGE SCALE GENOMIC DNA]</scope>
    <source>
        <strain evidence="36 37">PY_sf001</strain>
    </source>
</reference>
<keyword evidence="16" id="KW-0443">Lipid metabolism</keyword>
<comment type="catalytic activity">
    <reaction evidence="23">
        <text>sulcatone + NADPH + O2 + H(+) = 4-methylpent-3-en-1-yl acetate + NADP(+) + H2O</text>
        <dbReference type="Rhea" id="RHEA:54864"/>
        <dbReference type="ChEBI" id="CHEBI:15377"/>
        <dbReference type="ChEBI" id="CHEBI:15378"/>
        <dbReference type="ChEBI" id="CHEBI:15379"/>
        <dbReference type="ChEBI" id="CHEBI:16310"/>
        <dbReference type="ChEBI" id="CHEBI:57783"/>
        <dbReference type="ChEBI" id="CHEBI:58349"/>
        <dbReference type="ChEBI" id="CHEBI:138373"/>
    </reaction>
    <physiologicalReaction direction="left-to-right" evidence="23">
        <dbReference type="Rhea" id="RHEA:54865"/>
    </physiologicalReaction>
</comment>
<dbReference type="InterPro" id="IPR000960">
    <property type="entry name" value="Flavin_mOase"/>
</dbReference>
<dbReference type="GO" id="GO:0006629">
    <property type="term" value="P:lipid metabolic process"/>
    <property type="evidence" value="ECO:0007669"/>
    <property type="project" value="UniProtKB-KW"/>
</dbReference>
<dbReference type="GO" id="GO:0050661">
    <property type="term" value="F:NADP binding"/>
    <property type="evidence" value="ECO:0007669"/>
    <property type="project" value="InterPro"/>
</dbReference>
<keyword evidence="12 33" id="KW-0521">NADP</keyword>
<evidence type="ECO:0000256" key="18">
    <source>
        <dbReference type="ARBA" id="ARBA00045722"/>
    </source>
</evidence>
<comment type="function">
    <text evidence="18">Acts as a Baeyer-Villiger monooxygenase on a broad range of substrates. Catalyzes the insertion of an oxygen atom into a carbon-carbon bond adjacent to a carbonyl, which converts ketones to esters. Active on diverse carbonyl compounds, whereas soft nucleophiles are mostly non- or poorly reactive. In contrast with other forms of FMO it is non- or poorly active on 'classical' substrates such as drugs, pesticides, and dietary components containing soft nucleophilic heteroatoms. Able to oxidize drug molecules bearing a carbonyl group on an aliphatic chain, such as nabumetone and pentoxifylline. Also, in the absence of substrates, shows slow but yet significant NADPH oxidase activity. Acts as a positive modulator of cholesterol biosynthesis as well as glucose homeostasis, promoting metabolic aging via pleiotropic effects.</text>
</comment>
<feature type="transmembrane region" description="Helical" evidence="35">
    <location>
        <begin position="512"/>
        <end position="532"/>
    </location>
</feature>
<keyword evidence="13 35" id="KW-1133">Transmembrane helix</keyword>
<dbReference type="PANTHER" id="PTHR23023">
    <property type="entry name" value="DIMETHYLANILINE MONOOXYGENASE"/>
    <property type="match status" value="1"/>
</dbReference>
<dbReference type="Pfam" id="PF00743">
    <property type="entry name" value="FMO-like"/>
    <property type="match status" value="1"/>
</dbReference>
<evidence type="ECO:0000256" key="32">
    <source>
        <dbReference type="ARBA" id="ARBA00049475"/>
    </source>
</evidence>
<keyword evidence="5" id="KW-0488">Methylation</keyword>
<evidence type="ECO:0000256" key="4">
    <source>
        <dbReference type="ARBA" id="ARBA00009183"/>
    </source>
</evidence>
<dbReference type="GO" id="GO:0050660">
    <property type="term" value="F:flavin adenine dinucleotide binding"/>
    <property type="evidence" value="ECO:0007669"/>
    <property type="project" value="InterPro"/>
</dbReference>
<dbReference type="InterPro" id="IPR036188">
    <property type="entry name" value="FAD/NAD-bd_sf"/>
</dbReference>
<evidence type="ECO:0000256" key="34">
    <source>
        <dbReference type="RuleBase" id="RU361177"/>
    </source>
</evidence>
<comment type="catalytic activity">
    <reaction evidence="26">
        <text>hypotaurine + NADPH + O2 + H(+) = taurine + NADP(+) + H2O</text>
        <dbReference type="Rhea" id="RHEA:69819"/>
        <dbReference type="ChEBI" id="CHEBI:15377"/>
        <dbReference type="ChEBI" id="CHEBI:15378"/>
        <dbReference type="ChEBI" id="CHEBI:15379"/>
        <dbReference type="ChEBI" id="CHEBI:57783"/>
        <dbReference type="ChEBI" id="CHEBI:57853"/>
        <dbReference type="ChEBI" id="CHEBI:58349"/>
        <dbReference type="ChEBI" id="CHEBI:507393"/>
        <dbReference type="EC" id="1.14.13.8"/>
    </reaction>
    <physiologicalReaction direction="left-to-right" evidence="26">
        <dbReference type="Rhea" id="RHEA:69820"/>
    </physiologicalReaction>
</comment>